<evidence type="ECO:0000256" key="3">
    <source>
        <dbReference type="ARBA" id="ARBA00022837"/>
    </source>
</evidence>
<proteinExistence type="predicted"/>
<protein>
    <recommendedName>
        <fullName evidence="4">Glycosyl hydrolase family 92 N-terminal domain-containing protein</fullName>
    </recommendedName>
</protein>
<evidence type="ECO:0000256" key="2">
    <source>
        <dbReference type="ARBA" id="ARBA00011245"/>
    </source>
</evidence>
<dbReference type="Pfam" id="PF17678">
    <property type="entry name" value="Glyco_hydro_92N"/>
    <property type="match status" value="1"/>
</dbReference>
<dbReference type="InterPro" id="IPR041371">
    <property type="entry name" value="GH92_N"/>
</dbReference>
<dbReference type="Gene3D" id="2.70.98.10">
    <property type="match status" value="1"/>
</dbReference>
<dbReference type="EMBL" id="CP159289">
    <property type="protein sequence ID" value="XCH27991.1"/>
    <property type="molecule type" value="Genomic_DNA"/>
</dbReference>
<dbReference type="RefSeq" id="WP_353723223.1">
    <property type="nucleotide sequence ID" value="NZ_CP159289.1"/>
</dbReference>
<dbReference type="InterPro" id="IPR014718">
    <property type="entry name" value="GH-type_carb-bd"/>
</dbReference>
<feature type="domain" description="Glycosyl hydrolase family 92 N-terminal" evidence="4">
    <location>
        <begin position="2"/>
        <end position="48"/>
    </location>
</feature>
<name>A0AAU8FVF2_9BACT</name>
<keyword evidence="3" id="KW-0106">Calcium</keyword>
<comment type="subunit">
    <text evidence="2">Monomer.</text>
</comment>
<organism evidence="5">
    <name type="scientific">Dyadobacter sp. 676</name>
    <dbReference type="NCBI Taxonomy" id="3088362"/>
    <lineage>
        <taxon>Bacteria</taxon>
        <taxon>Pseudomonadati</taxon>
        <taxon>Bacteroidota</taxon>
        <taxon>Cytophagia</taxon>
        <taxon>Cytophagales</taxon>
        <taxon>Spirosomataceae</taxon>
        <taxon>Dyadobacter</taxon>
    </lineage>
</organism>
<accession>A0AAU8FVF2</accession>
<comment type="cofactor">
    <cofactor evidence="1">
        <name>Ca(2+)</name>
        <dbReference type="ChEBI" id="CHEBI:29108"/>
    </cofactor>
</comment>
<evidence type="ECO:0000313" key="5">
    <source>
        <dbReference type="EMBL" id="XCH27991.1"/>
    </source>
</evidence>
<reference evidence="5" key="1">
    <citation type="submission" date="2024-06" db="EMBL/GenBank/DDBJ databases">
        <title>Sequencing and assembly of the genome of Dyadobacter sp. strain 676, a symbiont of Cyamopsis tetragonoloba.</title>
        <authorList>
            <person name="Guro P."/>
            <person name="Sazanova A."/>
            <person name="Kuznetsova I."/>
            <person name="Belimov A."/>
            <person name="Safronova V."/>
        </authorList>
    </citation>
    <scope>NUCLEOTIDE SEQUENCE</scope>
    <source>
        <strain evidence="5">676</strain>
    </source>
</reference>
<evidence type="ECO:0000259" key="4">
    <source>
        <dbReference type="Pfam" id="PF17678"/>
    </source>
</evidence>
<dbReference type="AlphaFoldDB" id="A0AAU8FVF2"/>
<evidence type="ECO:0000256" key="1">
    <source>
        <dbReference type="ARBA" id="ARBA00001913"/>
    </source>
</evidence>
<dbReference type="GO" id="GO:0030246">
    <property type="term" value="F:carbohydrate binding"/>
    <property type="evidence" value="ECO:0007669"/>
    <property type="project" value="InterPro"/>
</dbReference>
<gene>
    <name evidence="5" type="ORF">ABV298_20950</name>
</gene>
<sequence>MTTYYYAIYLIDDEVKIEFVPHRKAGTYRFEFPKNGNKSILFDQYNNGEGNWKFTHSSDTPPVSSLSTS</sequence>